<sequence>MTASLRRAVPVPGRLGAALMLLCGFGGSAWAQQAPASTAPENLPGMVCDAPWFKAGARIQLEADGDMPMSTTMTSRYPVVTESGCSAWLSIHSKSALAAMMGPPVVMDQVLRMRFEKAGAITGKVRSRNATINAQARYTRLFGEASFEGVGVLSYVGLPLREGSVIPGQTMTASMELEIHSLATDEMVTTLHAPSASVVVGERRVGRRQTIETALGPRECFPITYEKRSSIGPLMMGDELIQPEPAVMNITEWFCPSEGYVLRTEVHQKGKVERIDTTAIGPLGEDVQ</sequence>
<keyword evidence="3" id="KW-1185">Reference proteome</keyword>
<protein>
    <recommendedName>
        <fullName evidence="4">DUF3108 domain-containing protein</fullName>
    </recommendedName>
</protein>
<dbReference type="EMBL" id="JARJLM010000609">
    <property type="protein sequence ID" value="MDF3838607.1"/>
    <property type="molecule type" value="Genomic_DNA"/>
</dbReference>
<feature type="chain" id="PRO_5045958225" description="DUF3108 domain-containing protein" evidence="1">
    <location>
        <begin position="32"/>
        <end position="288"/>
    </location>
</feature>
<name>A0ABT6B144_9BURK</name>
<accession>A0ABT6B144</accession>
<evidence type="ECO:0000313" key="2">
    <source>
        <dbReference type="EMBL" id="MDF3838607.1"/>
    </source>
</evidence>
<feature type="signal peptide" evidence="1">
    <location>
        <begin position="1"/>
        <end position="31"/>
    </location>
</feature>
<dbReference type="Gene3D" id="2.40.360.20">
    <property type="match status" value="1"/>
</dbReference>
<comment type="caution">
    <text evidence="2">The sequence shown here is derived from an EMBL/GenBank/DDBJ whole genome shotgun (WGS) entry which is preliminary data.</text>
</comment>
<dbReference type="Proteomes" id="UP001216674">
    <property type="component" value="Unassembled WGS sequence"/>
</dbReference>
<reference evidence="2 3" key="1">
    <citation type="submission" date="2023-03" db="EMBL/GenBank/DDBJ databases">
        <title>Draft assemblies of triclosan tolerant bacteria isolated from returned activated sludge.</title>
        <authorList>
            <person name="Van Hamelsveld S."/>
        </authorList>
    </citation>
    <scope>NUCLEOTIDE SEQUENCE [LARGE SCALE GENOMIC DNA]</scope>
    <source>
        <strain evidence="2 3">GW210010_S58</strain>
    </source>
</reference>
<organism evidence="2 3">
    <name type="scientific">Cupriavidus basilensis</name>
    <dbReference type="NCBI Taxonomy" id="68895"/>
    <lineage>
        <taxon>Bacteria</taxon>
        <taxon>Pseudomonadati</taxon>
        <taxon>Pseudomonadota</taxon>
        <taxon>Betaproteobacteria</taxon>
        <taxon>Burkholderiales</taxon>
        <taxon>Burkholderiaceae</taxon>
        <taxon>Cupriavidus</taxon>
    </lineage>
</organism>
<proteinExistence type="predicted"/>
<evidence type="ECO:0000313" key="3">
    <source>
        <dbReference type="Proteomes" id="UP001216674"/>
    </source>
</evidence>
<gene>
    <name evidence="2" type="ORF">P3W85_37585</name>
</gene>
<evidence type="ECO:0000256" key="1">
    <source>
        <dbReference type="SAM" id="SignalP"/>
    </source>
</evidence>
<evidence type="ECO:0008006" key="4">
    <source>
        <dbReference type="Google" id="ProtNLM"/>
    </source>
</evidence>
<keyword evidence="1" id="KW-0732">Signal</keyword>